<sequence>MEGSKLQSEERVVEDNDHKHLRIQIRRLRARRVNLAPRVKPKKSSSTSTTKKDQRLVITAFPCHEVFMFLNQHFLGALQCCSCIQSPPKASKWPLCYDPQTPPDCRRITFFSIPFVHLPTMPPFLVSLRHRVIYTTNAGSSLLAGVKGGNKT</sequence>
<dbReference type="EMBL" id="OY731401">
    <property type="protein sequence ID" value="CAJ1948631.1"/>
    <property type="molecule type" value="Genomic_DNA"/>
</dbReference>
<evidence type="ECO:0000313" key="2">
    <source>
        <dbReference type="Proteomes" id="UP001189624"/>
    </source>
</evidence>
<dbReference type="AlphaFoldDB" id="A0AA86SA31"/>
<dbReference type="Proteomes" id="UP001189624">
    <property type="component" value="Chromosome 4"/>
</dbReference>
<accession>A0AA86SA31</accession>
<protein>
    <submittedName>
        <fullName evidence="1">Uncharacterized protein</fullName>
    </submittedName>
</protein>
<proteinExistence type="predicted"/>
<dbReference type="Gramene" id="rna-AYBTSS11_LOCUS13288">
    <property type="protein sequence ID" value="CAJ1948631.1"/>
    <property type="gene ID" value="gene-AYBTSS11_LOCUS13288"/>
</dbReference>
<reference evidence="1" key="1">
    <citation type="submission" date="2023-10" db="EMBL/GenBank/DDBJ databases">
        <authorList>
            <person name="Domelevo Entfellner J.-B."/>
        </authorList>
    </citation>
    <scope>NUCLEOTIDE SEQUENCE</scope>
</reference>
<organism evidence="1 2">
    <name type="scientific">Sphenostylis stenocarpa</name>
    <dbReference type="NCBI Taxonomy" id="92480"/>
    <lineage>
        <taxon>Eukaryota</taxon>
        <taxon>Viridiplantae</taxon>
        <taxon>Streptophyta</taxon>
        <taxon>Embryophyta</taxon>
        <taxon>Tracheophyta</taxon>
        <taxon>Spermatophyta</taxon>
        <taxon>Magnoliopsida</taxon>
        <taxon>eudicotyledons</taxon>
        <taxon>Gunneridae</taxon>
        <taxon>Pentapetalae</taxon>
        <taxon>rosids</taxon>
        <taxon>fabids</taxon>
        <taxon>Fabales</taxon>
        <taxon>Fabaceae</taxon>
        <taxon>Papilionoideae</taxon>
        <taxon>50 kb inversion clade</taxon>
        <taxon>NPAAA clade</taxon>
        <taxon>indigoferoid/millettioid clade</taxon>
        <taxon>Phaseoleae</taxon>
        <taxon>Sphenostylis</taxon>
    </lineage>
</organism>
<keyword evidence="2" id="KW-1185">Reference proteome</keyword>
<gene>
    <name evidence="1" type="ORF">AYBTSS11_LOCUS13288</name>
</gene>
<name>A0AA86SA31_9FABA</name>
<evidence type="ECO:0000313" key="1">
    <source>
        <dbReference type="EMBL" id="CAJ1948631.1"/>
    </source>
</evidence>